<dbReference type="Proteomes" id="UP000751518">
    <property type="component" value="Unassembled WGS sequence"/>
</dbReference>
<reference evidence="1" key="1">
    <citation type="submission" date="2020-04" db="EMBL/GenBank/DDBJ databases">
        <authorList>
            <person name="Zhang T."/>
        </authorList>
    </citation>
    <scope>NUCLEOTIDE SEQUENCE</scope>
    <source>
        <strain evidence="1">HKST-UBA03</strain>
    </source>
</reference>
<dbReference type="EMBL" id="JAGQKZ010000003">
    <property type="protein sequence ID" value="MCA9391707.1"/>
    <property type="molecule type" value="Genomic_DNA"/>
</dbReference>
<comment type="caution">
    <text evidence="1">The sequence shown here is derived from an EMBL/GenBank/DDBJ whole genome shotgun (WGS) entry which is preliminary data.</text>
</comment>
<protein>
    <submittedName>
        <fullName evidence="1">Uncharacterized protein</fullName>
    </submittedName>
</protein>
<dbReference type="AlphaFoldDB" id="A0A955RRR0"/>
<proteinExistence type="predicted"/>
<accession>A0A955RRR0</accession>
<gene>
    <name evidence="1" type="ORF">KC614_00695</name>
</gene>
<sequence>MFNSIPKQRNIRSVFKLLLVTITALLLTSEAAIASTLSVRAYPGFNWDYFRGDLGFCTIGGLINTCIAPAQRYAVDIPAPYTCRASGGPQVSGDMYLLGCTNVGNCAFLSGDSFDWTKICYPPDPTCEAHILSKVPLSWNNSDGGQIADMTTSSVYPQGYKIVFRSDDPLKFSGLCDNAPFNPVPVAGGIPGGNDVGQHHKIYWDGTSDASYAFYTPDLSQPPITISGQVYVDDQIPLNCSLDGGETAGSTSFTLDQTYPASCIQTFNQTSATGSFNFPALNCFGADLKASFVLHGSYSDPNYEFDTCNPGEGNNNSIDIYFNDVPVGTDIYRELGLRQELTTSPWLQLADGGLFVNQNVNIDVSTTSASPYLITNNYPNSYDIAVGTNLVNPALVNLSVSGWNDFRPGSPYTYNPHMAFGYNEINDMIESSQVDYNLSGAISLSSLQGDTNGDGIIIYFINGTLTISADLLNVNQKYVIISKGSIQIDHDITLGNNGFLLMTTPVNIDVDTNLGNSDLSLTTPNLEGLFIAGTSFSTGGNLTPPTPDIRINIKGAVISGTEGAGNYSSQRNLRSDNVDYPSDYLQFNPKLILNFPDLLKTSFVGSWQELR</sequence>
<name>A0A955RRR0_UNCKA</name>
<organism evidence="1 2">
    <name type="scientific">candidate division WWE3 bacterium</name>
    <dbReference type="NCBI Taxonomy" id="2053526"/>
    <lineage>
        <taxon>Bacteria</taxon>
        <taxon>Katanobacteria</taxon>
    </lineage>
</organism>
<evidence type="ECO:0000313" key="2">
    <source>
        <dbReference type="Proteomes" id="UP000751518"/>
    </source>
</evidence>
<evidence type="ECO:0000313" key="1">
    <source>
        <dbReference type="EMBL" id="MCA9391707.1"/>
    </source>
</evidence>
<reference evidence="1" key="2">
    <citation type="journal article" date="2021" name="Microbiome">
        <title>Successional dynamics and alternative stable states in a saline activated sludge microbial community over 9 years.</title>
        <authorList>
            <person name="Wang Y."/>
            <person name="Ye J."/>
            <person name="Ju F."/>
            <person name="Liu L."/>
            <person name="Boyd J.A."/>
            <person name="Deng Y."/>
            <person name="Parks D.H."/>
            <person name="Jiang X."/>
            <person name="Yin X."/>
            <person name="Woodcroft B.J."/>
            <person name="Tyson G.W."/>
            <person name="Hugenholtz P."/>
            <person name="Polz M.F."/>
            <person name="Zhang T."/>
        </authorList>
    </citation>
    <scope>NUCLEOTIDE SEQUENCE</scope>
    <source>
        <strain evidence="1">HKST-UBA03</strain>
    </source>
</reference>